<evidence type="ECO:0000256" key="6">
    <source>
        <dbReference type="SAM" id="MobiDB-lite"/>
    </source>
</evidence>
<proteinExistence type="predicted"/>
<gene>
    <name evidence="8" type="ORF">ASPVEDRAFT_71011</name>
</gene>
<name>A0A1L9PHA3_ASPVE</name>
<dbReference type="GO" id="GO:0046872">
    <property type="term" value="F:metal ion binding"/>
    <property type="evidence" value="ECO:0007669"/>
    <property type="project" value="UniProtKB-KW"/>
</dbReference>
<dbReference type="InterPro" id="IPR017941">
    <property type="entry name" value="Rieske_2Fe-2S"/>
</dbReference>
<feature type="domain" description="Rieske" evidence="7">
    <location>
        <begin position="62"/>
        <end position="139"/>
    </location>
</feature>
<evidence type="ECO:0000256" key="1">
    <source>
        <dbReference type="ARBA" id="ARBA00022714"/>
    </source>
</evidence>
<dbReference type="Gene3D" id="2.102.10.10">
    <property type="entry name" value="Rieske [2Fe-2S] iron-sulphur domain"/>
    <property type="match status" value="1"/>
</dbReference>
<keyword evidence="9" id="KW-1185">Reference proteome</keyword>
<dbReference type="PANTHER" id="PTHR21496">
    <property type="entry name" value="FERREDOXIN-RELATED"/>
    <property type="match status" value="1"/>
</dbReference>
<evidence type="ECO:0000256" key="3">
    <source>
        <dbReference type="ARBA" id="ARBA00023004"/>
    </source>
</evidence>
<evidence type="ECO:0000256" key="4">
    <source>
        <dbReference type="ARBA" id="ARBA00023014"/>
    </source>
</evidence>
<evidence type="ECO:0000259" key="7">
    <source>
        <dbReference type="PROSITE" id="PS51296"/>
    </source>
</evidence>
<organism evidence="8 9">
    <name type="scientific">Aspergillus versicolor CBS 583.65</name>
    <dbReference type="NCBI Taxonomy" id="1036611"/>
    <lineage>
        <taxon>Eukaryota</taxon>
        <taxon>Fungi</taxon>
        <taxon>Dikarya</taxon>
        <taxon>Ascomycota</taxon>
        <taxon>Pezizomycotina</taxon>
        <taxon>Eurotiomycetes</taxon>
        <taxon>Eurotiomycetidae</taxon>
        <taxon>Eurotiales</taxon>
        <taxon>Aspergillaceae</taxon>
        <taxon>Aspergillus</taxon>
        <taxon>Aspergillus subgen. Nidulantes</taxon>
    </lineage>
</organism>
<dbReference type="AlphaFoldDB" id="A0A1L9PHA3"/>
<keyword evidence="3" id="KW-0408">Iron</keyword>
<evidence type="ECO:0000256" key="5">
    <source>
        <dbReference type="ARBA" id="ARBA00034078"/>
    </source>
</evidence>
<dbReference type="Proteomes" id="UP000184073">
    <property type="component" value="Unassembled WGS sequence"/>
</dbReference>
<dbReference type="InterPro" id="IPR036922">
    <property type="entry name" value="Rieske_2Fe-2S_sf"/>
</dbReference>
<dbReference type="VEuPathDB" id="FungiDB:ASPVEDRAFT_71011"/>
<dbReference type="GeneID" id="63731605"/>
<sequence length="167" mass="18739">MLPFFRSRPDASWHRVGRVSDFPEVSQDEACQVTTACKAFRIPNVKGEVPTETDINMPGELKDQVMVFKYKGAVHAIDHQCPHSAFPLSQGSIFDIEDFGIKLSAGITCPKHGWSFDLFSGTGDRGNFKLKIWEVQLRDLPASETEAESESGSPDKEVWVRRKQRIG</sequence>
<keyword evidence="4" id="KW-0411">Iron-sulfur</keyword>
<dbReference type="PANTHER" id="PTHR21496:SF0">
    <property type="entry name" value="RIESKE DOMAIN-CONTAINING PROTEIN"/>
    <property type="match status" value="1"/>
</dbReference>
<accession>A0A1L9PHA3</accession>
<evidence type="ECO:0000313" key="9">
    <source>
        <dbReference type="Proteomes" id="UP000184073"/>
    </source>
</evidence>
<dbReference type="PROSITE" id="PS51296">
    <property type="entry name" value="RIESKE"/>
    <property type="match status" value="1"/>
</dbReference>
<reference evidence="9" key="1">
    <citation type="journal article" date="2017" name="Genome Biol.">
        <title>Comparative genomics reveals high biological diversity and specific adaptations in the industrially and medically important fungal genus Aspergillus.</title>
        <authorList>
            <person name="de Vries R.P."/>
            <person name="Riley R."/>
            <person name="Wiebenga A."/>
            <person name="Aguilar-Osorio G."/>
            <person name="Amillis S."/>
            <person name="Uchima C.A."/>
            <person name="Anderluh G."/>
            <person name="Asadollahi M."/>
            <person name="Askin M."/>
            <person name="Barry K."/>
            <person name="Battaglia E."/>
            <person name="Bayram O."/>
            <person name="Benocci T."/>
            <person name="Braus-Stromeyer S.A."/>
            <person name="Caldana C."/>
            <person name="Canovas D."/>
            <person name="Cerqueira G.C."/>
            <person name="Chen F."/>
            <person name="Chen W."/>
            <person name="Choi C."/>
            <person name="Clum A."/>
            <person name="Dos Santos R.A."/>
            <person name="Damasio A.R."/>
            <person name="Diallinas G."/>
            <person name="Emri T."/>
            <person name="Fekete E."/>
            <person name="Flipphi M."/>
            <person name="Freyberg S."/>
            <person name="Gallo A."/>
            <person name="Gournas C."/>
            <person name="Habgood R."/>
            <person name="Hainaut M."/>
            <person name="Harispe M.L."/>
            <person name="Henrissat B."/>
            <person name="Hilden K.S."/>
            <person name="Hope R."/>
            <person name="Hossain A."/>
            <person name="Karabika E."/>
            <person name="Karaffa L."/>
            <person name="Karanyi Z."/>
            <person name="Krasevec N."/>
            <person name="Kuo A."/>
            <person name="Kusch H."/>
            <person name="LaButti K."/>
            <person name="Lagendijk E.L."/>
            <person name="Lapidus A."/>
            <person name="Levasseur A."/>
            <person name="Lindquist E."/>
            <person name="Lipzen A."/>
            <person name="Logrieco A.F."/>
            <person name="MacCabe A."/>
            <person name="Maekelae M.R."/>
            <person name="Malavazi I."/>
            <person name="Melin P."/>
            <person name="Meyer V."/>
            <person name="Mielnichuk N."/>
            <person name="Miskei M."/>
            <person name="Molnar A.P."/>
            <person name="Mule G."/>
            <person name="Ngan C.Y."/>
            <person name="Orejas M."/>
            <person name="Orosz E."/>
            <person name="Ouedraogo J.P."/>
            <person name="Overkamp K.M."/>
            <person name="Park H.-S."/>
            <person name="Perrone G."/>
            <person name="Piumi F."/>
            <person name="Punt P.J."/>
            <person name="Ram A.F."/>
            <person name="Ramon A."/>
            <person name="Rauscher S."/>
            <person name="Record E."/>
            <person name="Riano-Pachon D.M."/>
            <person name="Robert V."/>
            <person name="Roehrig J."/>
            <person name="Ruller R."/>
            <person name="Salamov A."/>
            <person name="Salih N.S."/>
            <person name="Samson R.A."/>
            <person name="Sandor E."/>
            <person name="Sanguinetti M."/>
            <person name="Schuetze T."/>
            <person name="Sepcic K."/>
            <person name="Shelest E."/>
            <person name="Sherlock G."/>
            <person name="Sophianopoulou V."/>
            <person name="Squina F.M."/>
            <person name="Sun H."/>
            <person name="Susca A."/>
            <person name="Todd R.B."/>
            <person name="Tsang A."/>
            <person name="Unkles S.E."/>
            <person name="van de Wiele N."/>
            <person name="van Rossen-Uffink D."/>
            <person name="Oliveira J.V."/>
            <person name="Vesth T.C."/>
            <person name="Visser J."/>
            <person name="Yu J.-H."/>
            <person name="Zhou M."/>
            <person name="Andersen M.R."/>
            <person name="Archer D.B."/>
            <person name="Baker S.E."/>
            <person name="Benoit I."/>
            <person name="Brakhage A.A."/>
            <person name="Braus G.H."/>
            <person name="Fischer R."/>
            <person name="Frisvad J.C."/>
            <person name="Goldman G.H."/>
            <person name="Houbraken J."/>
            <person name="Oakley B."/>
            <person name="Pocsi I."/>
            <person name="Scazzocchio C."/>
            <person name="Seiboth B."/>
            <person name="vanKuyk P.A."/>
            <person name="Wortman J."/>
            <person name="Dyer P.S."/>
            <person name="Grigoriev I.V."/>
        </authorList>
    </citation>
    <scope>NUCLEOTIDE SEQUENCE [LARGE SCALE GENOMIC DNA]</scope>
    <source>
        <strain evidence="9">CBS 583.65</strain>
    </source>
</reference>
<dbReference type="CDD" id="cd03467">
    <property type="entry name" value="Rieske"/>
    <property type="match status" value="1"/>
</dbReference>
<dbReference type="OrthoDB" id="426882at2759"/>
<dbReference type="EMBL" id="KV878127">
    <property type="protein sequence ID" value="OJJ00843.1"/>
    <property type="molecule type" value="Genomic_DNA"/>
</dbReference>
<evidence type="ECO:0000256" key="2">
    <source>
        <dbReference type="ARBA" id="ARBA00022723"/>
    </source>
</evidence>
<dbReference type="GO" id="GO:0051537">
    <property type="term" value="F:2 iron, 2 sulfur cluster binding"/>
    <property type="evidence" value="ECO:0007669"/>
    <property type="project" value="UniProtKB-KW"/>
</dbReference>
<dbReference type="RefSeq" id="XP_040666605.1">
    <property type="nucleotide sequence ID" value="XM_040816094.1"/>
</dbReference>
<comment type="cofactor">
    <cofactor evidence="5">
        <name>[2Fe-2S] cluster</name>
        <dbReference type="ChEBI" id="CHEBI:190135"/>
    </cofactor>
</comment>
<evidence type="ECO:0000313" key="8">
    <source>
        <dbReference type="EMBL" id="OJJ00843.1"/>
    </source>
</evidence>
<keyword evidence="1" id="KW-0001">2Fe-2S</keyword>
<dbReference type="Pfam" id="PF00355">
    <property type="entry name" value="Rieske"/>
    <property type="match status" value="1"/>
</dbReference>
<protein>
    <recommendedName>
        <fullName evidence="7">Rieske domain-containing protein</fullName>
    </recommendedName>
</protein>
<dbReference type="STRING" id="1036611.A0A1L9PHA3"/>
<keyword evidence="2" id="KW-0479">Metal-binding</keyword>
<feature type="region of interest" description="Disordered" evidence="6">
    <location>
        <begin position="141"/>
        <end position="167"/>
    </location>
</feature>
<dbReference type="SUPFAM" id="SSF50022">
    <property type="entry name" value="ISP domain"/>
    <property type="match status" value="1"/>
</dbReference>